<accession>F9ULS4</accession>
<protein>
    <submittedName>
        <fullName evidence="1">Prophage P1 protein 64</fullName>
    </submittedName>
</protein>
<proteinExistence type="predicted"/>
<dbReference type="KEGG" id="lpl:lp_0687"/>
<reference key="2">
    <citation type="submission" date="2011-06" db="EMBL/GenBank/DDBJ databases">
        <title>Complete resequencing and reannotation of the Lactobacillus plantarum WCFS1 genome.</title>
        <authorList>
            <person name="Siezen R.J."/>
            <person name="Francke C."/>
            <person name="Renckens B."/>
            <person name="Boekhorst J."/>
            <person name="Wels M."/>
            <person name="Kleerebezem M."/>
            <person name="van Hijum S.A.F.T."/>
        </authorList>
    </citation>
    <scope>NUCLEOTIDE SEQUENCE</scope>
    <source>
        <strain>WCFS1</strain>
    </source>
</reference>
<evidence type="ECO:0000313" key="2">
    <source>
        <dbReference type="Proteomes" id="UP000000432"/>
    </source>
</evidence>
<reference evidence="1 2" key="3">
    <citation type="journal article" date="2012" name="J. Bacteriol.">
        <title>Complete resequencing and reannotation of the Lactobacillus plantarum WCFS1 genome.</title>
        <authorList>
            <person name="Siezen R.J."/>
            <person name="Francke C."/>
            <person name="Renckens B."/>
            <person name="Boekhorst J."/>
            <person name="Wels M."/>
            <person name="Kleerebezem M."/>
            <person name="van Hijum S.A.F.T."/>
        </authorList>
    </citation>
    <scope>NUCLEOTIDE SEQUENCE [LARGE SCALE GENOMIC DNA]</scope>
    <source>
        <strain evidence="2">ATCC BAA-793 / NCIMB 8826 / WCFS1</strain>
    </source>
</reference>
<dbReference type="EMBL" id="AL935263">
    <property type="protein sequence ID" value="CCC78163.1"/>
    <property type="molecule type" value="Genomic_DNA"/>
</dbReference>
<gene>
    <name evidence="1" type="ordered locus">lp_0687</name>
</gene>
<organism evidence="1 2">
    <name type="scientific">Lactiplantibacillus plantarum (strain ATCC BAA-793 / NCIMB 8826 / WCFS1)</name>
    <name type="common">Lactobacillus plantarum</name>
    <dbReference type="NCBI Taxonomy" id="220668"/>
    <lineage>
        <taxon>Bacteria</taxon>
        <taxon>Bacillati</taxon>
        <taxon>Bacillota</taxon>
        <taxon>Bacilli</taxon>
        <taxon>Lactobacillales</taxon>
        <taxon>Lactobacillaceae</taxon>
        <taxon>Lactiplantibacillus</taxon>
    </lineage>
</organism>
<dbReference type="NCBIfam" id="NF047389">
    <property type="entry name" value="ATPase_Sll1717"/>
    <property type="match status" value="1"/>
</dbReference>
<evidence type="ECO:0000313" key="1">
    <source>
        <dbReference type="EMBL" id="CCC78163.1"/>
    </source>
</evidence>
<dbReference type="AlphaFoldDB" id="F9ULS4"/>
<sequence>MILSELTSMVVENEKGILSRKWVSKLKELDKNLAYKLEEMVRENTANTQVKGSLSEHGASISAGVDGGEKSTAKLVPASYFSQTDELMKTLLQVMKRVRSRYFLFFDDLDEIKLSSLQKVDGENNVTVLAKLLNDFVSALSYVNDKLLDINSKSRVISTLRKDVADQMQFYGSNINKVITDNGINITWFSPMIKDTPQNTPLGKLVLHKIRVSIDSYHDVDDKELFDMVFHKGTKANANPFRFIVNRGFGRPRDVIQYLNSIKEKFPNSTSITYRMAEQVQSEYCSWFYSELQNEISILERHKSISSTIDAIKKNGKVTFNYETLSASIDDNSDEVLNRDGLKKDLKSLFTLGAIGNHQKKKGLKKPIIEYSYRDGTDNPDFSKNFIVHPALKIYLSL</sequence>
<reference evidence="1 2" key="1">
    <citation type="journal article" date="2003" name="Proc. Natl. Acad. Sci. U.S.A.">
        <title>Complete genome sequence of Lactobacillus plantarum WCFS1.</title>
        <authorList>
            <person name="Kleerebezem M."/>
            <person name="Boekhorst J."/>
            <person name="van Kranenburg R."/>
            <person name="Molenaar D."/>
            <person name="Kuipers O.P."/>
            <person name="Leer R."/>
            <person name="Tarchini R."/>
            <person name="Peters S.A."/>
            <person name="Sandbrink H.M."/>
            <person name="Fiers M.W."/>
            <person name="Stiekema W."/>
            <person name="Lankhorst R.M."/>
            <person name="Bron P.A."/>
            <person name="Hoffer S.M."/>
            <person name="Groot M.N."/>
            <person name="Kerkhoven R."/>
            <person name="de Vries M."/>
            <person name="Ursing B."/>
            <person name="de Vos W.M."/>
            <person name="Siezen R.J."/>
        </authorList>
    </citation>
    <scope>NUCLEOTIDE SEQUENCE [LARGE SCALE GENOMIC DNA]</scope>
    <source>
        <strain evidence="2">ATCC BAA-793 / NCIMB 8826 / WCFS1</strain>
    </source>
</reference>
<dbReference type="STRING" id="220668.lp_0687"/>
<dbReference type="Proteomes" id="UP000000432">
    <property type="component" value="Chromosome"/>
</dbReference>
<dbReference type="HOGENOM" id="CLU_692215_0_0_9"/>
<dbReference type="OrthoDB" id="1550553at2"/>
<dbReference type="InterPro" id="IPR059206">
    <property type="entry name" value="Sll1717-like"/>
</dbReference>
<dbReference type="EnsemblBacteria" id="CCC78163">
    <property type="protein sequence ID" value="CCC78163"/>
    <property type="gene ID" value="lp_0687"/>
</dbReference>
<dbReference type="eggNOG" id="ENOG5032FWM">
    <property type="taxonomic scope" value="Bacteria"/>
</dbReference>
<name>F9ULS4_LACPL</name>
<keyword evidence="2" id="KW-1185">Reference proteome</keyword>